<comment type="caution">
    <text evidence="1">The sequence shown here is derived from an EMBL/GenBank/DDBJ whole genome shotgun (WGS) entry which is preliminary data.</text>
</comment>
<sequence>MANRGSVLLVSGNPELHRILELVASTYNLSCMGTENVREGVGFLRSNEPDCIVFDLNIVSNHKQRSIVKKKLEEKDVPVLFLNENGNGTPSRNHAPLKIEPIVKFVMDSCDGACRLSKGGLGRRLLGLLRLRRRG</sequence>
<dbReference type="Proteomes" id="UP000285961">
    <property type="component" value="Unassembled WGS sequence"/>
</dbReference>
<gene>
    <name evidence="1" type="ORF">C4532_14515</name>
</gene>
<name>A0A419ETY3_9BACT</name>
<accession>A0A419ETY3</accession>
<dbReference type="AlphaFoldDB" id="A0A419ETY3"/>
<dbReference type="SUPFAM" id="SSF52172">
    <property type="entry name" value="CheY-like"/>
    <property type="match status" value="1"/>
</dbReference>
<evidence type="ECO:0008006" key="3">
    <source>
        <dbReference type="Google" id="ProtNLM"/>
    </source>
</evidence>
<proteinExistence type="predicted"/>
<protein>
    <recommendedName>
        <fullName evidence="3">Response regulator</fullName>
    </recommendedName>
</protein>
<dbReference type="Gene3D" id="3.40.50.2300">
    <property type="match status" value="1"/>
</dbReference>
<reference evidence="1 2" key="1">
    <citation type="journal article" date="2017" name="ISME J.">
        <title>Energy and carbon metabolisms in a deep terrestrial subsurface fluid microbial community.</title>
        <authorList>
            <person name="Momper L."/>
            <person name="Jungbluth S.P."/>
            <person name="Lee M.D."/>
            <person name="Amend J.P."/>
        </authorList>
    </citation>
    <scope>NUCLEOTIDE SEQUENCE [LARGE SCALE GENOMIC DNA]</scope>
    <source>
        <strain evidence="1">SURF_17</strain>
    </source>
</reference>
<evidence type="ECO:0000313" key="2">
    <source>
        <dbReference type="Proteomes" id="UP000285961"/>
    </source>
</evidence>
<dbReference type="EMBL" id="QZKI01000103">
    <property type="protein sequence ID" value="RJP67525.1"/>
    <property type="molecule type" value="Genomic_DNA"/>
</dbReference>
<organism evidence="1 2">
    <name type="scientific">Candidatus Abyssobacteria bacterium SURF_17</name>
    <dbReference type="NCBI Taxonomy" id="2093361"/>
    <lineage>
        <taxon>Bacteria</taxon>
        <taxon>Pseudomonadati</taxon>
        <taxon>Candidatus Hydrogenedentota</taxon>
        <taxon>Candidatus Abyssobacteria</taxon>
    </lineage>
</organism>
<evidence type="ECO:0000313" key="1">
    <source>
        <dbReference type="EMBL" id="RJP67525.1"/>
    </source>
</evidence>
<dbReference type="InterPro" id="IPR011006">
    <property type="entry name" value="CheY-like_superfamily"/>
</dbReference>